<proteinExistence type="predicted"/>
<dbReference type="AlphaFoldDB" id="A0AAE6BRK7"/>
<dbReference type="InterPro" id="IPR029063">
    <property type="entry name" value="SAM-dependent_MTases_sf"/>
</dbReference>
<reference evidence="1 2" key="1">
    <citation type="submission" date="2019-04" db="EMBL/GenBank/DDBJ databases">
        <title>Complete genome sequence of Agrobacterium tumefaciens CFBP6624.</title>
        <authorList>
            <person name="Haryono M."/>
            <person name="Lin Y.-C."/>
            <person name="Lai E.-M."/>
            <person name="Kuo C.-H."/>
        </authorList>
    </citation>
    <scope>NUCLEOTIDE SEQUENCE [LARGE SCALE GENOMIC DNA]</scope>
    <source>
        <strain evidence="1 2">CFBP6624</strain>
    </source>
</reference>
<evidence type="ECO:0000313" key="2">
    <source>
        <dbReference type="Proteomes" id="UP000298646"/>
    </source>
</evidence>
<dbReference type="Proteomes" id="UP000298646">
    <property type="component" value="Chromosome linear"/>
</dbReference>
<sequence>MENAVNPITKESILTDVSTYYTTKLAQHGATPQGVDWNGTASHYNRHHQFLRLLASDPTASVLDLGCGYGDFFDFLRKNGHSGKFVGYDISSAMIAEAERLHGRGADHEWRVGAEPTEQADYAIASGIMNVKGDVPAADWHAYVCDILLLLGRSSRRGFAVNMLTMSSDPEKRRGNLYYADPVEMLQFCLRNFGRSVALMQDYGLYEFTIIVRHN</sequence>
<dbReference type="EMBL" id="CP039908">
    <property type="protein sequence ID" value="QCM03083.1"/>
    <property type="molecule type" value="Genomic_DNA"/>
</dbReference>
<dbReference type="GO" id="GO:0008168">
    <property type="term" value="F:methyltransferase activity"/>
    <property type="evidence" value="ECO:0007669"/>
    <property type="project" value="UniProtKB-KW"/>
</dbReference>
<evidence type="ECO:0000313" key="1">
    <source>
        <dbReference type="EMBL" id="QCM03083.1"/>
    </source>
</evidence>
<organism evidence="1 2">
    <name type="scientific">Agrobacterium tumefaciens</name>
    <dbReference type="NCBI Taxonomy" id="358"/>
    <lineage>
        <taxon>Bacteria</taxon>
        <taxon>Pseudomonadati</taxon>
        <taxon>Pseudomonadota</taxon>
        <taxon>Alphaproteobacteria</taxon>
        <taxon>Hyphomicrobiales</taxon>
        <taxon>Rhizobiaceae</taxon>
        <taxon>Rhizobium/Agrobacterium group</taxon>
        <taxon>Agrobacterium</taxon>
        <taxon>Agrobacterium tumefaciens complex</taxon>
    </lineage>
</organism>
<dbReference type="Pfam" id="PF13489">
    <property type="entry name" value="Methyltransf_23"/>
    <property type="match status" value="1"/>
</dbReference>
<protein>
    <submittedName>
        <fullName evidence="1">Class I SAM-dependent methyltransferase</fullName>
    </submittedName>
</protein>
<dbReference type="Gene3D" id="3.40.50.150">
    <property type="entry name" value="Vaccinia Virus protein VP39"/>
    <property type="match status" value="1"/>
</dbReference>
<dbReference type="SUPFAM" id="SSF53335">
    <property type="entry name" value="S-adenosyl-L-methionine-dependent methyltransferases"/>
    <property type="match status" value="1"/>
</dbReference>
<keyword evidence="1" id="KW-0489">Methyltransferase</keyword>
<gene>
    <name evidence="1" type="ORF">CFBP6624_23435</name>
</gene>
<keyword evidence="1" id="KW-0808">Transferase</keyword>
<accession>A0AAE6BRK7</accession>
<name>A0AAE6BRK7_AGRTU</name>
<dbReference type="GO" id="GO:0032259">
    <property type="term" value="P:methylation"/>
    <property type="evidence" value="ECO:0007669"/>
    <property type="project" value="UniProtKB-KW"/>
</dbReference>
<dbReference type="CDD" id="cd02440">
    <property type="entry name" value="AdoMet_MTases"/>
    <property type="match status" value="1"/>
</dbReference>